<gene>
    <name evidence="1" type="ORF">J1N35_024932</name>
</gene>
<name>A0A9D3ZXC0_9ROSI</name>
<dbReference type="Proteomes" id="UP000828251">
    <property type="component" value="Unassembled WGS sequence"/>
</dbReference>
<dbReference type="EMBL" id="JAIQCV010000008">
    <property type="protein sequence ID" value="KAH1072604.1"/>
    <property type="molecule type" value="Genomic_DNA"/>
</dbReference>
<sequence>HLLIVLGCMNIDLTLREEQLAPLIAESIPYVKKDFERWNRSNCKSIMITKHNISEAFRGTESEKITQAK</sequence>
<feature type="non-terminal residue" evidence="1">
    <location>
        <position position="69"/>
    </location>
</feature>
<keyword evidence="2" id="KW-1185">Reference proteome</keyword>
<organism evidence="1 2">
    <name type="scientific">Gossypium stocksii</name>
    <dbReference type="NCBI Taxonomy" id="47602"/>
    <lineage>
        <taxon>Eukaryota</taxon>
        <taxon>Viridiplantae</taxon>
        <taxon>Streptophyta</taxon>
        <taxon>Embryophyta</taxon>
        <taxon>Tracheophyta</taxon>
        <taxon>Spermatophyta</taxon>
        <taxon>Magnoliopsida</taxon>
        <taxon>eudicotyledons</taxon>
        <taxon>Gunneridae</taxon>
        <taxon>Pentapetalae</taxon>
        <taxon>rosids</taxon>
        <taxon>malvids</taxon>
        <taxon>Malvales</taxon>
        <taxon>Malvaceae</taxon>
        <taxon>Malvoideae</taxon>
        <taxon>Gossypium</taxon>
    </lineage>
</organism>
<dbReference type="AlphaFoldDB" id="A0A9D3ZXC0"/>
<accession>A0A9D3ZXC0</accession>
<evidence type="ECO:0000313" key="2">
    <source>
        <dbReference type="Proteomes" id="UP000828251"/>
    </source>
</evidence>
<protein>
    <submittedName>
        <fullName evidence="1">Uncharacterized protein</fullName>
    </submittedName>
</protein>
<comment type="caution">
    <text evidence="1">The sequence shown here is derived from an EMBL/GenBank/DDBJ whole genome shotgun (WGS) entry which is preliminary data.</text>
</comment>
<proteinExistence type="predicted"/>
<evidence type="ECO:0000313" key="1">
    <source>
        <dbReference type="EMBL" id="KAH1072604.1"/>
    </source>
</evidence>
<feature type="non-terminal residue" evidence="1">
    <location>
        <position position="1"/>
    </location>
</feature>
<reference evidence="1 2" key="1">
    <citation type="journal article" date="2021" name="Plant Biotechnol. J.">
        <title>Multi-omics assisted identification of the key and species-specific regulatory components of drought-tolerant mechanisms in Gossypium stocksii.</title>
        <authorList>
            <person name="Yu D."/>
            <person name="Ke L."/>
            <person name="Zhang D."/>
            <person name="Wu Y."/>
            <person name="Sun Y."/>
            <person name="Mei J."/>
            <person name="Sun J."/>
            <person name="Sun Y."/>
        </authorList>
    </citation>
    <scope>NUCLEOTIDE SEQUENCE [LARGE SCALE GENOMIC DNA]</scope>
    <source>
        <strain evidence="2">cv. E1</strain>
        <tissue evidence="1">Leaf</tissue>
    </source>
</reference>
<dbReference type="OrthoDB" id="989164at2759"/>